<dbReference type="Pfam" id="PF07534">
    <property type="entry name" value="TLD"/>
    <property type="match status" value="1"/>
</dbReference>
<dbReference type="Proteomes" id="UP000094801">
    <property type="component" value="Unassembled WGS sequence"/>
</dbReference>
<evidence type="ECO:0000256" key="1">
    <source>
        <dbReference type="ARBA" id="ARBA00004173"/>
    </source>
</evidence>
<dbReference type="PANTHER" id="PTHR23354:SF62">
    <property type="entry name" value="MUSTARD, ISOFORM V"/>
    <property type="match status" value="1"/>
</dbReference>
<gene>
    <name evidence="6" type="ORF">CANARDRAFT_186933</name>
</gene>
<accession>A0A1E4SZG3</accession>
<dbReference type="STRING" id="983967.A0A1E4SZG3"/>
<dbReference type="SMART" id="SM00584">
    <property type="entry name" value="TLDc"/>
    <property type="match status" value="1"/>
</dbReference>
<protein>
    <recommendedName>
        <fullName evidence="4">Oxidation resistance protein 1</fullName>
    </recommendedName>
</protein>
<dbReference type="AlphaFoldDB" id="A0A1E4SZG3"/>
<name>A0A1E4SZG3_9ASCO</name>
<dbReference type="PANTHER" id="PTHR23354">
    <property type="entry name" value="NUCLEOLAR PROTEIN 7/ESTROGEN RECEPTOR COACTIVATOR-RELATED"/>
    <property type="match status" value="1"/>
</dbReference>
<feature type="domain" description="TLDc" evidence="5">
    <location>
        <begin position="19"/>
        <end position="209"/>
    </location>
</feature>
<dbReference type="GO" id="GO:0005634">
    <property type="term" value="C:nucleus"/>
    <property type="evidence" value="ECO:0007669"/>
    <property type="project" value="TreeGrafter"/>
</dbReference>
<dbReference type="OrthoDB" id="26679at2759"/>
<organism evidence="6 7">
    <name type="scientific">[Candida] arabinofermentans NRRL YB-2248</name>
    <dbReference type="NCBI Taxonomy" id="983967"/>
    <lineage>
        <taxon>Eukaryota</taxon>
        <taxon>Fungi</taxon>
        <taxon>Dikarya</taxon>
        <taxon>Ascomycota</taxon>
        <taxon>Saccharomycotina</taxon>
        <taxon>Pichiomycetes</taxon>
        <taxon>Pichiales</taxon>
        <taxon>Pichiaceae</taxon>
        <taxon>Ogataea</taxon>
        <taxon>Ogataea/Candida clade</taxon>
    </lineage>
</organism>
<evidence type="ECO:0000256" key="3">
    <source>
        <dbReference type="ARBA" id="ARBA00023128"/>
    </source>
</evidence>
<evidence type="ECO:0000256" key="4">
    <source>
        <dbReference type="ARBA" id="ARBA00040604"/>
    </source>
</evidence>
<dbReference type="PROSITE" id="PS51886">
    <property type="entry name" value="TLDC"/>
    <property type="match status" value="1"/>
</dbReference>
<dbReference type="EMBL" id="KV453854">
    <property type="protein sequence ID" value="ODV84874.1"/>
    <property type="molecule type" value="Genomic_DNA"/>
</dbReference>
<dbReference type="InterPro" id="IPR006571">
    <property type="entry name" value="TLDc_dom"/>
</dbReference>
<dbReference type="GO" id="GO:0006979">
    <property type="term" value="P:response to oxidative stress"/>
    <property type="evidence" value="ECO:0007669"/>
    <property type="project" value="TreeGrafter"/>
</dbReference>
<comment type="subcellular location">
    <subcellularLocation>
        <location evidence="1">Mitochondrion</location>
    </subcellularLocation>
</comment>
<feature type="non-terminal residue" evidence="6">
    <location>
        <position position="209"/>
    </location>
</feature>
<proteinExistence type="inferred from homology"/>
<evidence type="ECO:0000259" key="5">
    <source>
        <dbReference type="PROSITE" id="PS51886"/>
    </source>
</evidence>
<keyword evidence="3" id="KW-0496">Mitochondrion</keyword>
<sequence length="209" mass="23672">DPPLTPLELHGYKPNTKHKLLSTELAEEIRAHIPPILQVSHSWKLQYSLEQNGTSLNTLYNNAKPEVGESLLKRKGYLLVVMDGNHNIFGAYLNEYLRPIDRKRYYGNGDCFLWKSENDIVKNLSNDGATGDDDEHQLRLKVFPYTSLNDFIIYSDHTFISVGSGDGKFGLYISGDFESGASDQVETFGNEPLSNTSKFRILGLELWKI</sequence>
<evidence type="ECO:0000313" key="6">
    <source>
        <dbReference type="EMBL" id="ODV84874.1"/>
    </source>
</evidence>
<reference evidence="7" key="1">
    <citation type="submission" date="2016-04" db="EMBL/GenBank/DDBJ databases">
        <title>Comparative genomics of biotechnologically important yeasts.</title>
        <authorList>
            <consortium name="DOE Joint Genome Institute"/>
            <person name="Riley R."/>
            <person name="Haridas S."/>
            <person name="Wolfe K.H."/>
            <person name="Lopes M.R."/>
            <person name="Hittinger C.T."/>
            <person name="Goker M."/>
            <person name="Salamov A."/>
            <person name="Wisecaver J."/>
            <person name="Long T.M."/>
            <person name="Aerts A.L."/>
            <person name="Barry K."/>
            <person name="Choi C."/>
            <person name="Clum A."/>
            <person name="Coughlan A.Y."/>
            <person name="Deshpande S."/>
            <person name="Douglass A.P."/>
            <person name="Hanson S.J."/>
            <person name="Klenk H.-P."/>
            <person name="Labutti K."/>
            <person name="Lapidus A."/>
            <person name="Lindquist E."/>
            <person name="Lipzen A."/>
            <person name="Meier-Kolthoff J.P."/>
            <person name="Ohm R.A."/>
            <person name="Otillar R.P."/>
            <person name="Pangilinan J."/>
            <person name="Peng Y."/>
            <person name="Rokas A."/>
            <person name="Rosa C.A."/>
            <person name="Scheuner C."/>
            <person name="Sibirny A.A."/>
            <person name="Slot J.C."/>
            <person name="Stielow J.B."/>
            <person name="Sun H."/>
            <person name="Kurtzman C.P."/>
            <person name="Blackwell M."/>
            <person name="Grigoriev I.V."/>
            <person name="Jeffries T.W."/>
        </authorList>
    </citation>
    <scope>NUCLEOTIDE SEQUENCE [LARGE SCALE GENOMIC DNA]</scope>
    <source>
        <strain evidence="7">NRRL YB-2248</strain>
    </source>
</reference>
<dbReference type="GO" id="GO:0005739">
    <property type="term" value="C:mitochondrion"/>
    <property type="evidence" value="ECO:0007669"/>
    <property type="project" value="UniProtKB-SubCell"/>
</dbReference>
<evidence type="ECO:0000313" key="7">
    <source>
        <dbReference type="Proteomes" id="UP000094801"/>
    </source>
</evidence>
<comment type="similarity">
    <text evidence="2">Belongs to the OXR1 family.</text>
</comment>
<evidence type="ECO:0000256" key="2">
    <source>
        <dbReference type="ARBA" id="ARBA00009540"/>
    </source>
</evidence>
<feature type="non-terminal residue" evidence="6">
    <location>
        <position position="1"/>
    </location>
</feature>
<keyword evidence="7" id="KW-1185">Reference proteome</keyword>